<feature type="compositionally biased region" description="Polar residues" evidence="5">
    <location>
        <begin position="1690"/>
        <end position="1707"/>
    </location>
</feature>
<feature type="compositionally biased region" description="Basic residues" evidence="5">
    <location>
        <begin position="1616"/>
        <end position="1627"/>
    </location>
</feature>
<feature type="compositionally biased region" description="Basic residues" evidence="5">
    <location>
        <begin position="1866"/>
        <end position="1882"/>
    </location>
</feature>
<dbReference type="SMART" id="SM00717">
    <property type="entry name" value="SANT"/>
    <property type="match status" value="1"/>
</dbReference>
<reference evidence="8 9" key="1">
    <citation type="submission" date="2020-04" db="EMBL/GenBank/DDBJ databases">
        <title>Perkinsus chesapeaki whole genome sequence.</title>
        <authorList>
            <person name="Bogema D.R."/>
        </authorList>
    </citation>
    <scope>NUCLEOTIDE SEQUENCE [LARGE SCALE GENOMIC DNA]</scope>
    <source>
        <strain evidence="8">ATCC PRA-425</strain>
    </source>
</reference>
<dbReference type="Pfam" id="PF14737">
    <property type="entry name" value="DUF4470"/>
    <property type="match status" value="1"/>
</dbReference>
<protein>
    <recommendedName>
        <fullName evidence="10">MYND-type domain-containing protein</fullName>
    </recommendedName>
</protein>
<dbReference type="SUPFAM" id="SSF46689">
    <property type="entry name" value="Homeodomain-like"/>
    <property type="match status" value="1"/>
</dbReference>
<comment type="caution">
    <text evidence="8">The sequence shown here is derived from an EMBL/GenBank/DDBJ whole genome shotgun (WGS) entry which is preliminary data.</text>
</comment>
<feature type="domain" description="Myb-like" evidence="6">
    <location>
        <begin position="1892"/>
        <end position="1942"/>
    </location>
</feature>
<dbReference type="CDD" id="cd00167">
    <property type="entry name" value="SANT"/>
    <property type="match status" value="1"/>
</dbReference>
<dbReference type="Gene3D" id="1.10.10.60">
    <property type="entry name" value="Homeodomain-like"/>
    <property type="match status" value="1"/>
</dbReference>
<dbReference type="PROSITE" id="PS50090">
    <property type="entry name" value="MYB_LIKE"/>
    <property type="match status" value="1"/>
</dbReference>
<dbReference type="Proteomes" id="UP000591131">
    <property type="component" value="Unassembled WGS sequence"/>
</dbReference>
<evidence type="ECO:0000313" key="9">
    <source>
        <dbReference type="Proteomes" id="UP000591131"/>
    </source>
</evidence>
<feature type="region of interest" description="Disordered" evidence="5">
    <location>
        <begin position="1945"/>
        <end position="1977"/>
    </location>
</feature>
<dbReference type="SUPFAM" id="SSF144232">
    <property type="entry name" value="HIT/MYND zinc finger-like"/>
    <property type="match status" value="1"/>
</dbReference>
<name>A0A7J6N5I6_PERCH</name>
<dbReference type="CDD" id="cd15489">
    <property type="entry name" value="PHD_SF"/>
    <property type="match status" value="1"/>
</dbReference>
<feature type="compositionally biased region" description="Polar residues" evidence="5">
    <location>
        <begin position="1667"/>
        <end position="1681"/>
    </location>
</feature>
<evidence type="ECO:0000256" key="4">
    <source>
        <dbReference type="PROSITE-ProRule" id="PRU00134"/>
    </source>
</evidence>
<evidence type="ECO:0000313" key="8">
    <source>
        <dbReference type="EMBL" id="KAF4678191.1"/>
    </source>
</evidence>
<evidence type="ECO:0000259" key="7">
    <source>
        <dbReference type="PROSITE" id="PS50865"/>
    </source>
</evidence>
<dbReference type="GO" id="GO:0008270">
    <property type="term" value="F:zinc ion binding"/>
    <property type="evidence" value="ECO:0007669"/>
    <property type="project" value="UniProtKB-KW"/>
</dbReference>
<evidence type="ECO:0000256" key="5">
    <source>
        <dbReference type="SAM" id="MobiDB-lite"/>
    </source>
</evidence>
<keyword evidence="1" id="KW-0479">Metal-binding</keyword>
<evidence type="ECO:0008006" key="10">
    <source>
        <dbReference type="Google" id="ProtNLM"/>
    </source>
</evidence>
<dbReference type="Pfam" id="PF00249">
    <property type="entry name" value="Myb_DNA-binding"/>
    <property type="match status" value="1"/>
</dbReference>
<evidence type="ECO:0000256" key="3">
    <source>
        <dbReference type="ARBA" id="ARBA00022833"/>
    </source>
</evidence>
<gene>
    <name evidence="8" type="ORF">FOL47_003253</name>
</gene>
<keyword evidence="9" id="KW-1185">Reference proteome</keyword>
<dbReference type="OrthoDB" id="446155at2759"/>
<dbReference type="Pfam" id="PF01753">
    <property type="entry name" value="zf-MYND"/>
    <property type="match status" value="1"/>
</dbReference>
<sequence length="2176" mass="239973">MASTPDIRLTFSPSCPIVGRFTYLYPYANVPPRDLCVTSRNASVPTRALLLGCSDLSSITYTFHLNQTADGCGKDPLWRETPLHVVGCDIEPCLIARSLLHSYLILNHNDAKVPFENLVVAWELLNCMFVSEACSQELATAITEVTNMLEHMDAWSENILGKHGVYVSGDIGSLLKLMKWWEKGLQDGAFGVAGAADRVRAIRHRFSEALGKIGDLPPAASVYTDLAGRDDYATAIEKYFDEGFVALSKICSIDRRLSPSAIGSRSCVNPTFFPDVIDLQKALDTPLENAPAHHIAKIWRIHYHAHPYNSVSHELRALFEGMEKPETKFIRPVHGPIKAPQWCFEIFARRSEATAIALKTRKHKLVLHCGDGFALCDALHPEPIAWYPSVFGKVKDVKRVFIRIDAPMRFDYIDTSNISDNTGALPLLLCCSPLLAETTDNPRATIATDVMKTLSVKVGESIERCLCGAPIWLVAFVLGVRLDSMSVGDTHLDSASSADPLSLWNAYPRCARDFDRVSLGDSPNLATALREVITFCCSETRHLEAGPGTAVRLVEATLRLNGVMIEVPSGMKRLFGDSALNGMHAEVYAETLRSGFKSENPRAERVLDLAEITVKTCRDWTKDRAMTPSPDHHLVNLVVRLGQSLQKFPAHFMEDGFYHSMVSAPAKQALAEGTRAAIELQCLDPPYNKISVPVSLVGVSAPENLRGCTVALHPDANDSDAVKVTRREWLADGVVKFMLQLSGSENAKKLKDGSNPKAEKSSTCSNTIDVRLGTAKLVSLSLPVDAAEKDVRLRKGREAALVEVMIPATACSSLGRGAADALPRCNVSIATNAVTDIPRVPDTFVDALRNGVPGSPFIWANPSLRGRMIPPSARTNITTRFLLREALFQFYFATNEDVSSPDHGYDRSLFSIGRGRDTEIIFVLATCVDYDCNYGTVLRGGVVTSDDANLSDLSLTVNGIGDGLRHITAEKDTVECWKQEYIPAAKSLAAISRGVPEDTACVCGSLKPHKKSSCKEADIFWRSWLRYKILPSTPSWRRCLKPVIIFPLYSTAGSEPVGGHKAPTVNDVLSGLGGLDHMMNDMNNLAGLASLMGIGKCGFGMGGNPMNPFGGSTGAPSAVSTAPSTPNASHAMQRCSVCRSANNAKACSRCKHVYYCGVTCQKKDWPKHKSVCRLVKSALKWLPSITQLIAFPMFNKSLSHKYATTRIYSAHKVKNTLQEEVEDWKGRNIEAAVAKTAQRTTGEFGQATDELNQTRKRENYWRCGLPIHYDYCCECGKAGDGLSLYCAGCRYAAHFGCGRMTDGYCWHCKRGQERALDLFSWSPVFEHCDGRTRMLITGKTVVRDGGGAASRMGIYLSQGEVINWTMDSMIRTSDGRTTLSAMDHVAVLDQAIGSRLPSTSGQAFRLSHLQGGHIFAMAIGPPLTAEAGELGRVIQCQRCWGLTDAKCPVSHANCEPLHHGRCTICAQKMSPDTEQLPLYNWALVFARQKGKLVPVIQGKQIEWDASGKKAISHCIWATSEIVHVLKEKMVVTRGGSVVRLRGPYVQAMAESACEAASRGSKERPHQRVMELFEDGLPWDRWKCILSFSRPYGSSDSGIPPWLEELPSPRILDSHISRRSSLARKRPRPSATSVLPPAVAPHRGSTGTEKSAELSFDQYMLHVHSTHNRPGSRTVSRNNSVGGSHGETAPRQPSIQTNRGRSNVTASPTRRKSLKEIEGADFVRDERPPEKRSNASIAEWINSFEVIESVTELQKAPPATKGRKKKRLKVPRNFQPFSVGEVKVLVGMRIERKFLEGWIEGSVAEIGQYKSEDVALVVFVHGDHSYEDILSVTDIGRLVGEEILKLDKPAPVEEDKSTVASVAEKKPKAKAKSKAKAKARPKRTSSTESLVCEAEPARDEWSKEEIDMLYKAVDSEGHITAGFWKRVAKAVGTKTAKECSRRYCRGATKSPCHPRSKVAGSRSRAQSDDEEEAKDDGTNDIVFKKDGVRRFKAIQQFMKDHQYTDKSQDLLMDGLAEGDPGDLPLSDSDSDVSWDINDIKIGGQWYMLCPLLLESDMLSMSSMDDMTGEYDPFTYAQPFEQRVDPTSYTLCQTLHRQKQALFEGQRNRELGLDIGHISHPVPGKPIITDDDELGEDGLVEALEKIDHRNRLDRQRDRYINSEGELDQDYFSDDDEVF</sequence>
<dbReference type="InterPro" id="IPR009030">
    <property type="entry name" value="Growth_fac_rcpt_cys_sf"/>
</dbReference>
<evidence type="ECO:0000256" key="1">
    <source>
        <dbReference type="ARBA" id="ARBA00022723"/>
    </source>
</evidence>
<keyword evidence="2 4" id="KW-0863">Zinc-finger</keyword>
<dbReference type="Gene3D" id="6.10.140.2220">
    <property type="match status" value="1"/>
</dbReference>
<dbReference type="InterPro" id="IPR027974">
    <property type="entry name" value="DUF4470"/>
</dbReference>
<keyword evidence="3" id="KW-0862">Zinc</keyword>
<proteinExistence type="predicted"/>
<dbReference type="EMBL" id="JAAPAO010000002">
    <property type="protein sequence ID" value="KAF4678191.1"/>
    <property type="molecule type" value="Genomic_DNA"/>
</dbReference>
<dbReference type="InterPro" id="IPR002893">
    <property type="entry name" value="Znf_MYND"/>
</dbReference>
<accession>A0A7J6N5I6</accession>
<dbReference type="SUPFAM" id="SSF57184">
    <property type="entry name" value="Growth factor receptor domain"/>
    <property type="match status" value="1"/>
</dbReference>
<organism evidence="8 9">
    <name type="scientific">Perkinsus chesapeaki</name>
    <name type="common">Clam parasite</name>
    <name type="synonym">Perkinsus andrewsi</name>
    <dbReference type="NCBI Taxonomy" id="330153"/>
    <lineage>
        <taxon>Eukaryota</taxon>
        <taxon>Sar</taxon>
        <taxon>Alveolata</taxon>
        <taxon>Perkinsozoa</taxon>
        <taxon>Perkinsea</taxon>
        <taxon>Perkinsida</taxon>
        <taxon>Perkinsidae</taxon>
        <taxon>Perkinsus</taxon>
    </lineage>
</organism>
<feature type="region of interest" description="Disordered" evidence="5">
    <location>
        <begin position="1616"/>
        <end position="1649"/>
    </location>
</feature>
<dbReference type="InterPro" id="IPR009057">
    <property type="entry name" value="Homeodomain-like_sf"/>
</dbReference>
<evidence type="ECO:0000256" key="2">
    <source>
        <dbReference type="ARBA" id="ARBA00022771"/>
    </source>
</evidence>
<feature type="domain" description="MYND-type" evidence="7">
    <location>
        <begin position="1135"/>
        <end position="1172"/>
    </location>
</feature>
<feature type="region of interest" description="Disordered" evidence="5">
    <location>
        <begin position="1854"/>
        <end position="1890"/>
    </location>
</feature>
<dbReference type="PROSITE" id="PS50865">
    <property type="entry name" value="ZF_MYND_2"/>
    <property type="match status" value="1"/>
</dbReference>
<evidence type="ECO:0000259" key="6">
    <source>
        <dbReference type="PROSITE" id="PS50090"/>
    </source>
</evidence>
<dbReference type="InterPro" id="IPR001005">
    <property type="entry name" value="SANT/Myb"/>
</dbReference>
<feature type="region of interest" description="Disordered" evidence="5">
    <location>
        <begin position="1664"/>
        <end position="1713"/>
    </location>
</feature>